<dbReference type="Gene3D" id="1.10.1660.10">
    <property type="match status" value="1"/>
</dbReference>
<dbReference type="PANTHER" id="PTHR30204">
    <property type="entry name" value="REDOX-CYCLING DRUG-SENSING TRANSCRIPTIONAL ACTIVATOR SOXR"/>
    <property type="match status" value="1"/>
</dbReference>
<evidence type="ECO:0000259" key="2">
    <source>
        <dbReference type="PROSITE" id="PS50937"/>
    </source>
</evidence>
<dbReference type="InterPro" id="IPR047057">
    <property type="entry name" value="MerR_fam"/>
</dbReference>
<comment type="caution">
    <text evidence="3">The sequence shown here is derived from an EMBL/GenBank/DDBJ whole genome shotgun (WGS) entry which is preliminary data.</text>
</comment>
<dbReference type="Proteomes" id="UP000246410">
    <property type="component" value="Unassembled WGS sequence"/>
</dbReference>
<accession>A0A317N3R7</accession>
<dbReference type="AlphaFoldDB" id="A0A317N3R7"/>
<protein>
    <submittedName>
        <fullName evidence="3">MerR-like DNA binding protein</fullName>
    </submittedName>
</protein>
<dbReference type="InterPro" id="IPR000551">
    <property type="entry name" value="MerR-type_HTH_dom"/>
</dbReference>
<keyword evidence="1" id="KW-0238">DNA-binding</keyword>
<dbReference type="EMBL" id="QGTL01000015">
    <property type="protein sequence ID" value="PWV69900.1"/>
    <property type="molecule type" value="Genomic_DNA"/>
</dbReference>
<feature type="domain" description="HTH merR-type" evidence="2">
    <location>
        <begin position="15"/>
        <end position="83"/>
    </location>
</feature>
<evidence type="ECO:0000313" key="3">
    <source>
        <dbReference type="EMBL" id="PWV69900.1"/>
    </source>
</evidence>
<keyword evidence="4" id="KW-1185">Reference proteome</keyword>
<dbReference type="GO" id="GO:0003700">
    <property type="term" value="F:DNA-binding transcription factor activity"/>
    <property type="evidence" value="ECO:0007669"/>
    <property type="project" value="InterPro"/>
</dbReference>
<proteinExistence type="predicted"/>
<gene>
    <name evidence="3" type="ORF">DFR69_115127</name>
</gene>
<organism evidence="3 4">
    <name type="scientific">Nocardia neocaledoniensis</name>
    <dbReference type="NCBI Taxonomy" id="236511"/>
    <lineage>
        <taxon>Bacteria</taxon>
        <taxon>Bacillati</taxon>
        <taxon>Actinomycetota</taxon>
        <taxon>Actinomycetes</taxon>
        <taxon>Mycobacteriales</taxon>
        <taxon>Nocardiaceae</taxon>
        <taxon>Nocardia</taxon>
    </lineage>
</organism>
<evidence type="ECO:0000256" key="1">
    <source>
        <dbReference type="ARBA" id="ARBA00023125"/>
    </source>
</evidence>
<evidence type="ECO:0000313" key="4">
    <source>
        <dbReference type="Proteomes" id="UP000246410"/>
    </source>
</evidence>
<dbReference type="Pfam" id="PF13411">
    <property type="entry name" value="MerR_1"/>
    <property type="match status" value="1"/>
</dbReference>
<dbReference type="PRINTS" id="PR00040">
    <property type="entry name" value="HTHMERR"/>
</dbReference>
<sequence length="102" mass="10855">MVSPSDGLPTAGQAVYAISVAAELAGIGVQTLRLYEQHGLITPARSAGGTRRYSGDDLTRLHRITTLTGEGVNLTAVARILELEDTVAALRAERDRLRARGK</sequence>
<dbReference type="PANTHER" id="PTHR30204:SF58">
    <property type="entry name" value="HTH-TYPE TRANSCRIPTIONAL REGULATOR YFMP"/>
    <property type="match status" value="1"/>
</dbReference>
<dbReference type="SMART" id="SM00422">
    <property type="entry name" value="HTH_MERR"/>
    <property type="match status" value="1"/>
</dbReference>
<reference evidence="3 4" key="1">
    <citation type="submission" date="2018-05" db="EMBL/GenBank/DDBJ databases">
        <title>Genomic Encyclopedia of Type Strains, Phase IV (KMG-IV): sequencing the most valuable type-strain genomes for metagenomic binning, comparative biology and taxonomic classification.</title>
        <authorList>
            <person name="Goeker M."/>
        </authorList>
    </citation>
    <scope>NUCLEOTIDE SEQUENCE [LARGE SCALE GENOMIC DNA]</scope>
    <source>
        <strain evidence="3 4">DSM 44717</strain>
    </source>
</reference>
<dbReference type="InterPro" id="IPR009061">
    <property type="entry name" value="DNA-bd_dom_put_sf"/>
</dbReference>
<dbReference type="RefSeq" id="WP_110041007.1">
    <property type="nucleotide sequence ID" value="NZ_QGTL01000015.1"/>
</dbReference>
<dbReference type="PROSITE" id="PS50937">
    <property type="entry name" value="HTH_MERR_2"/>
    <property type="match status" value="1"/>
</dbReference>
<dbReference type="SUPFAM" id="SSF46955">
    <property type="entry name" value="Putative DNA-binding domain"/>
    <property type="match status" value="1"/>
</dbReference>
<dbReference type="GO" id="GO:0003677">
    <property type="term" value="F:DNA binding"/>
    <property type="evidence" value="ECO:0007669"/>
    <property type="project" value="UniProtKB-KW"/>
</dbReference>
<name>A0A317N3R7_9NOCA</name>